<comment type="caution">
    <text evidence="1">The sequence shown here is derived from an EMBL/GenBank/DDBJ whole genome shotgun (WGS) entry which is preliminary data.</text>
</comment>
<dbReference type="PANTHER" id="PTHR24559:SF444">
    <property type="entry name" value="REVERSE TRANSCRIPTASE DOMAIN-CONTAINING PROTEIN"/>
    <property type="match status" value="1"/>
</dbReference>
<dbReference type="Proteomes" id="UP001314205">
    <property type="component" value="Unassembled WGS sequence"/>
</dbReference>
<dbReference type="InterPro" id="IPR043128">
    <property type="entry name" value="Rev_trsase/Diguanyl_cyclase"/>
</dbReference>
<reference evidence="1 2" key="1">
    <citation type="submission" date="2023-11" db="EMBL/GenBank/DDBJ databases">
        <authorList>
            <person name="Hedman E."/>
            <person name="Englund M."/>
            <person name="Stromberg M."/>
            <person name="Nyberg Akerstrom W."/>
            <person name="Nylinder S."/>
            <person name="Jareborg N."/>
            <person name="Kallberg Y."/>
            <person name="Kronander E."/>
        </authorList>
    </citation>
    <scope>NUCLEOTIDE SEQUENCE [LARGE SCALE GENOMIC DNA]</scope>
</reference>
<name>A0AAV1M0Q3_9NEOP</name>
<dbReference type="PANTHER" id="PTHR24559">
    <property type="entry name" value="TRANSPOSON TY3-I GAG-POL POLYPROTEIN"/>
    <property type="match status" value="1"/>
</dbReference>
<dbReference type="SUPFAM" id="SSF56672">
    <property type="entry name" value="DNA/RNA polymerases"/>
    <property type="match status" value="1"/>
</dbReference>
<dbReference type="InterPro" id="IPR043502">
    <property type="entry name" value="DNA/RNA_pol_sf"/>
</dbReference>
<evidence type="ECO:0008006" key="3">
    <source>
        <dbReference type="Google" id="ProtNLM"/>
    </source>
</evidence>
<dbReference type="CDD" id="cd01647">
    <property type="entry name" value="RT_LTR"/>
    <property type="match status" value="1"/>
</dbReference>
<dbReference type="InterPro" id="IPR053134">
    <property type="entry name" value="RNA-dir_DNA_polymerase"/>
</dbReference>
<accession>A0AAV1M0Q3</accession>
<dbReference type="GO" id="GO:0071897">
    <property type="term" value="P:DNA biosynthetic process"/>
    <property type="evidence" value="ECO:0007669"/>
    <property type="project" value="UniProtKB-ARBA"/>
</dbReference>
<proteinExistence type="predicted"/>
<protein>
    <recommendedName>
        <fullName evidence="3">Reverse transcriptase</fullName>
    </recommendedName>
</protein>
<organism evidence="1 2">
    <name type="scientific">Parnassius mnemosyne</name>
    <name type="common">clouded apollo</name>
    <dbReference type="NCBI Taxonomy" id="213953"/>
    <lineage>
        <taxon>Eukaryota</taxon>
        <taxon>Metazoa</taxon>
        <taxon>Ecdysozoa</taxon>
        <taxon>Arthropoda</taxon>
        <taxon>Hexapoda</taxon>
        <taxon>Insecta</taxon>
        <taxon>Pterygota</taxon>
        <taxon>Neoptera</taxon>
        <taxon>Endopterygota</taxon>
        <taxon>Lepidoptera</taxon>
        <taxon>Glossata</taxon>
        <taxon>Ditrysia</taxon>
        <taxon>Papilionoidea</taxon>
        <taxon>Papilionidae</taxon>
        <taxon>Parnassiinae</taxon>
        <taxon>Parnassini</taxon>
        <taxon>Parnassius</taxon>
        <taxon>Driopa</taxon>
    </lineage>
</organism>
<dbReference type="AlphaFoldDB" id="A0AAV1M0Q3"/>
<keyword evidence="2" id="KW-1185">Reference proteome</keyword>
<evidence type="ECO:0000313" key="2">
    <source>
        <dbReference type="Proteomes" id="UP001314205"/>
    </source>
</evidence>
<dbReference type="EMBL" id="CAVLGL010000126">
    <property type="protein sequence ID" value="CAK1601298.1"/>
    <property type="molecule type" value="Genomic_DNA"/>
</dbReference>
<gene>
    <name evidence="1" type="ORF">PARMNEM_LOCUS19953</name>
</gene>
<evidence type="ECO:0000313" key="1">
    <source>
        <dbReference type="EMBL" id="CAK1601298.1"/>
    </source>
</evidence>
<dbReference type="Gene3D" id="3.10.10.10">
    <property type="entry name" value="HIV Type 1 Reverse Transcriptase, subunit A, domain 1"/>
    <property type="match status" value="1"/>
</dbReference>
<dbReference type="Gene3D" id="3.30.70.270">
    <property type="match status" value="1"/>
</dbReference>
<sequence>MPTGSIGYVLDSCKVILDSTGIDETINCSSQLTDEQTLELQRLLSKYKECFSNGLYDLGFTNATEMVIELEDSEPIVYRPYRMSYTERQLVRDMIKEMADSGIIRESSSPYASPIVLVQKKTGEKRLCVDYRALNRKTKKTHYPLPRIEDQLDLLAGNTLFTSLDLASGYY</sequence>